<evidence type="ECO:0000313" key="7">
    <source>
        <dbReference type="Proteomes" id="UP000694400"/>
    </source>
</evidence>
<evidence type="ECO:0000256" key="1">
    <source>
        <dbReference type="ARBA" id="ARBA00004401"/>
    </source>
</evidence>
<dbReference type="InterPro" id="IPR033992">
    <property type="entry name" value="NKR-like_CTLD"/>
</dbReference>
<dbReference type="Ensembl" id="ENSAPLT00020004029.1">
    <property type="protein sequence ID" value="ENSAPLP00020003749.1"/>
    <property type="gene ID" value="ENSAPLG00020002725.1"/>
</dbReference>
<proteinExistence type="predicted"/>
<feature type="domain" description="C-type lectin" evidence="5">
    <location>
        <begin position="90"/>
        <end position="192"/>
    </location>
</feature>
<sequence length="242" mass="27843">MGKGAQEKNHPNQEEVLNPPRDAEKQCKWDSSPHGMEKKCCRVQKLLAPLCVVLSVLVLVPLVALVVVRLQSCSSHPQFSHMCPDMWIGFQSKCYYFSDNESNWNTSLENCKAMEASLTSIDSWEELAFIKRYMGQGNHWFGLQEEVNGQWRWTNGTAFNNWFEVWGGGPCAYLNQEISSALCHTEKYWICSRPNDYVLWTRITESQNHRISRLEETSRSSSPTSDLILTSHPLNHIPKLYI</sequence>
<dbReference type="SUPFAM" id="SSF56436">
    <property type="entry name" value="C-type lectin-like"/>
    <property type="match status" value="1"/>
</dbReference>
<comment type="subcellular location">
    <subcellularLocation>
        <location evidence="1">Cell membrane</location>
        <topology evidence="1">Single-pass type II membrane protein</topology>
    </subcellularLocation>
</comment>
<dbReference type="PANTHER" id="PTHR45710:SF35">
    <property type="entry name" value="C-TYPE LECTIN DOMAIN FAMILY 2 MEMBER D"/>
    <property type="match status" value="1"/>
</dbReference>
<dbReference type="GeneID" id="101796643"/>
<keyword evidence="4" id="KW-0472">Membrane</keyword>
<evidence type="ECO:0000256" key="2">
    <source>
        <dbReference type="ARBA" id="ARBA00022734"/>
    </source>
</evidence>
<feature type="region of interest" description="Disordered" evidence="3">
    <location>
        <begin position="1"/>
        <end position="30"/>
    </location>
</feature>
<dbReference type="InterPro" id="IPR050828">
    <property type="entry name" value="C-type_lectin/matrix_domain"/>
</dbReference>
<dbReference type="RefSeq" id="XP_071881036.1">
    <property type="nucleotide sequence ID" value="XM_072024935.1"/>
</dbReference>
<dbReference type="InterPro" id="IPR016186">
    <property type="entry name" value="C-type_lectin-like/link_sf"/>
</dbReference>
<reference evidence="6" key="1">
    <citation type="submission" date="2019-08" db="EMBL/GenBank/DDBJ databases">
        <title>Three high-quality genomes provides insights into domestication of ducks.</title>
        <authorList>
            <person name="Hou Z.C."/>
            <person name="Zhu F."/>
            <person name="Yin Z.T."/>
            <person name="Zhang F."/>
        </authorList>
    </citation>
    <scope>NUCLEOTIDE SEQUENCE [LARGE SCALE GENOMIC DNA]</scope>
</reference>
<keyword evidence="2" id="KW-0430">Lectin</keyword>
<name>A0A8B9QX05_ANAPL</name>
<evidence type="ECO:0000259" key="5">
    <source>
        <dbReference type="PROSITE" id="PS50041"/>
    </source>
</evidence>
<dbReference type="GO" id="GO:0030246">
    <property type="term" value="F:carbohydrate binding"/>
    <property type="evidence" value="ECO:0007669"/>
    <property type="project" value="UniProtKB-KW"/>
</dbReference>
<dbReference type="Pfam" id="PF00059">
    <property type="entry name" value="Lectin_C"/>
    <property type="match status" value="1"/>
</dbReference>
<dbReference type="AlphaFoldDB" id="A0A8B9QX05"/>
<protein>
    <submittedName>
        <fullName evidence="6">C-type lectin domain family 2 member B-like</fullName>
    </submittedName>
</protein>
<dbReference type="InterPro" id="IPR001304">
    <property type="entry name" value="C-type_lectin-like"/>
</dbReference>
<feature type="transmembrane region" description="Helical" evidence="4">
    <location>
        <begin position="46"/>
        <end position="68"/>
    </location>
</feature>
<accession>A0A8B9QX05</accession>
<reference evidence="6" key="3">
    <citation type="submission" date="2025-09" db="UniProtKB">
        <authorList>
            <consortium name="Ensembl"/>
        </authorList>
    </citation>
    <scope>IDENTIFICATION</scope>
</reference>
<evidence type="ECO:0000313" key="6">
    <source>
        <dbReference type="Ensembl" id="ENSAPLP00020003749.1"/>
    </source>
</evidence>
<dbReference type="Gene3D" id="3.10.100.10">
    <property type="entry name" value="Mannose-Binding Protein A, subunit A"/>
    <property type="match status" value="1"/>
</dbReference>
<evidence type="ECO:0000256" key="4">
    <source>
        <dbReference type="SAM" id="Phobius"/>
    </source>
</evidence>
<dbReference type="InterPro" id="IPR016187">
    <property type="entry name" value="CTDL_fold"/>
</dbReference>
<dbReference type="PANTHER" id="PTHR45710">
    <property type="entry name" value="C-TYPE LECTIN DOMAIN-CONTAINING PROTEIN 180"/>
    <property type="match status" value="1"/>
</dbReference>
<evidence type="ECO:0000256" key="3">
    <source>
        <dbReference type="SAM" id="MobiDB-lite"/>
    </source>
</evidence>
<keyword evidence="4" id="KW-1133">Transmembrane helix</keyword>
<dbReference type="PROSITE" id="PS50041">
    <property type="entry name" value="C_TYPE_LECTIN_2"/>
    <property type="match status" value="1"/>
</dbReference>
<dbReference type="Proteomes" id="UP000694400">
    <property type="component" value="Chromosome 30"/>
</dbReference>
<organism evidence="6 7">
    <name type="scientific">Anas platyrhynchos</name>
    <name type="common">Mallard</name>
    <name type="synonym">Anas boschas</name>
    <dbReference type="NCBI Taxonomy" id="8839"/>
    <lineage>
        <taxon>Eukaryota</taxon>
        <taxon>Metazoa</taxon>
        <taxon>Chordata</taxon>
        <taxon>Craniata</taxon>
        <taxon>Vertebrata</taxon>
        <taxon>Euteleostomi</taxon>
        <taxon>Archelosauria</taxon>
        <taxon>Archosauria</taxon>
        <taxon>Dinosauria</taxon>
        <taxon>Saurischia</taxon>
        <taxon>Theropoda</taxon>
        <taxon>Coelurosauria</taxon>
        <taxon>Aves</taxon>
        <taxon>Neognathae</taxon>
        <taxon>Galloanserae</taxon>
        <taxon>Anseriformes</taxon>
        <taxon>Anatidae</taxon>
        <taxon>Anatinae</taxon>
        <taxon>Anas</taxon>
    </lineage>
</organism>
<feature type="compositionally biased region" description="Basic and acidic residues" evidence="3">
    <location>
        <begin position="1"/>
        <end position="13"/>
    </location>
</feature>
<dbReference type="CDD" id="cd03593">
    <property type="entry name" value="CLECT_NK_receptors_like"/>
    <property type="match status" value="1"/>
</dbReference>
<reference evidence="6" key="2">
    <citation type="submission" date="2025-08" db="UniProtKB">
        <authorList>
            <consortium name="Ensembl"/>
        </authorList>
    </citation>
    <scope>IDENTIFICATION</scope>
</reference>
<dbReference type="SMART" id="SM00034">
    <property type="entry name" value="CLECT"/>
    <property type="match status" value="1"/>
</dbReference>
<dbReference type="GO" id="GO:0005886">
    <property type="term" value="C:plasma membrane"/>
    <property type="evidence" value="ECO:0007669"/>
    <property type="project" value="UniProtKB-SubCell"/>
</dbReference>
<keyword evidence="4" id="KW-0812">Transmembrane</keyword>